<gene>
    <name evidence="1" type="primary">tacc3</name>
    <name evidence="1" type="ORF">CM83_4330</name>
</gene>
<dbReference type="EMBL" id="GBHO01032050">
    <property type="protein sequence ID" value="JAG11554.1"/>
    <property type="molecule type" value="Transcribed_RNA"/>
</dbReference>
<accession>A0A0A9WUX5</accession>
<proteinExistence type="predicted"/>
<protein>
    <submittedName>
        <fullName evidence="1">Transforming acidic coiled-coil-containing protein 3</fullName>
    </submittedName>
</protein>
<organism evidence="1">
    <name type="scientific">Lygus hesperus</name>
    <name type="common">Western plant bug</name>
    <dbReference type="NCBI Taxonomy" id="30085"/>
    <lineage>
        <taxon>Eukaryota</taxon>
        <taxon>Metazoa</taxon>
        <taxon>Ecdysozoa</taxon>
        <taxon>Arthropoda</taxon>
        <taxon>Hexapoda</taxon>
        <taxon>Insecta</taxon>
        <taxon>Pterygota</taxon>
        <taxon>Neoptera</taxon>
        <taxon>Paraneoptera</taxon>
        <taxon>Hemiptera</taxon>
        <taxon>Heteroptera</taxon>
        <taxon>Panheteroptera</taxon>
        <taxon>Cimicomorpha</taxon>
        <taxon>Miridae</taxon>
        <taxon>Mirini</taxon>
        <taxon>Lygus</taxon>
    </lineage>
</organism>
<reference evidence="1" key="2">
    <citation type="submission" date="2014-07" db="EMBL/GenBank/DDBJ databases">
        <authorList>
            <person name="Hull J."/>
        </authorList>
    </citation>
    <scope>NUCLEOTIDE SEQUENCE</scope>
</reference>
<sequence length="443" mass="50577">VFLFETSKLVVILYSSIFRRKMDLDCEESAYDAYEYESDACDDAVVPDEYDNEMYNYTPWPGYNQPTGYAGYSNMSPYGADPRYCTPYPQQYNDADCPPPESQACTDVGSTGYSEYMDECDSAYDYATQGDCTDDCGPPCGSPASQICPLPDPNVQCPPCILSEKPPENESDFEAHGATSICGKNLQRVNEIIKNITPFTVLDEFMLSIANYTADNGEAMFDAMSNEVNNFKELIKEIYANRNDAISELLKDEQRQMKSKYEKWTKETIRKSEETLEKIKEILPTFDMALFIADPSNYIYSAMMEYFKKEQKRDEGRAEVSSMNPERNVRVAMHKRTWLMREAERIECDNEERMCKLNEMMAQLACLSEGLATSNKKLAAYNRQLESHATCLRNKLGYNETVLGCLQDEIELNKVEATKENDECQLIEPDDILTPYPSGYDYC</sequence>
<dbReference type="AlphaFoldDB" id="A0A0A9WUX5"/>
<feature type="non-terminal residue" evidence="1">
    <location>
        <position position="1"/>
    </location>
</feature>
<name>A0A0A9WUX5_LYGHE</name>
<evidence type="ECO:0000313" key="1">
    <source>
        <dbReference type="EMBL" id="JAG11554.1"/>
    </source>
</evidence>
<reference evidence="1" key="1">
    <citation type="journal article" date="2014" name="PLoS ONE">
        <title>Transcriptome-Based Identification of ABC Transporters in the Western Tarnished Plant Bug Lygus hesperus.</title>
        <authorList>
            <person name="Hull J.J."/>
            <person name="Chaney K."/>
            <person name="Geib S.M."/>
            <person name="Fabrick J.A."/>
            <person name="Brent C.S."/>
            <person name="Walsh D."/>
            <person name="Lavine L.C."/>
        </authorList>
    </citation>
    <scope>NUCLEOTIDE SEQUENCE</scope>
</reference>